<evidence type="ECO:0000313" key="5">
    <source>
        <dbReference type="Proteomes" id="UP000824633"/>
    </source>
</evidence>
<organism evidence="4 5">
    <name type="scientific">Clostridium gelidum</name>
    <dbReference type="NCBI Taxonomy" id="704125"/>
    <lineage>
        <taxon>Bacteria</taxon>
        <taxon>Bacillati</taxon>
        <taxon>Bacillota</taxon>
        <taxon>Clostridia</taxon>
        <taxon>Eubacteriales</taxon>
        <taxon>Clostridiaceae</taxon>
        <taxon>Clostridium</taxon>
    </lineage>
</organism>
<dbReference type="EMBL" id="AP024849">
    <property type="protein sequence ID" value="BCZ49270.1"/>
    <property type="molecule type" value="Genomic_DNA"/>
</dbReference>
<keyword evidence="3" id="KW-0812">Transmembrane</keyword>
<feature type="transmembrane region" description="Helical" evidence="3">
    <location>
        <begin position="7"/>
        <end position="28"/>
    </location>
</feature>
<keyword evidence="3" id="KW-0472">Membrane</keyword>
<dbReference type="Pfam" id="PF01066">
    <property type="entry name" value="CDP-OH_P_transf"/>
    <property type="match status" value="1"/>
</dbReference>
<keyword evidence="3" id="KW-1133">Transmembrane helix</keyword>
<name>A0ABN6J4T3_9CLOT</name>
<dbReference type="InterPro" id="IPR000462">
    <property type="entry name" value="CDP-OH_P_trans"/>
</dbReference>
<dbReference type="InterPro" id="IPR048254">
    <property type="entry name" value="CDP_ALCOHOL_P_TRANSF_CS"/>
</dbReference>
<proteinExistence type="inferred from homology"/>
<evidence type="ECO:0000313" key="4">
    <source>
        <dbReference type="EMBL" id="BCZ49270.1"/>
    </source>
</evidence>
<feature type="transmembrane region" description="Helical" evidence="3">
    <location>
        <begin position="150"/>
        <end position="168"/>
    </location>
</feature>
<dbReference type="InterPro" id="IPR043130">
    <property type="entry name" value="CDP-OH_PTrfase_TM_dom"/>
</dbReference>
<feature type="transmembrane region" description="Helical" evidence="3">
    <location>
        <begin position="124"/>
        <end position="144"/>
    </location>
</feature>
<dbReference type="Gene3D" id="1.20.120.1760">
    <property type="match status" value="1"/>
</dbReference>
<evidence type="ECO:0000256" key="3">
    <source>
        <dbReference type="SAM" id="Phobius"/>
    </source>
</evidence>
<accession>A0ABN6J4T3</accession>
<sequence>MELIKKLSINTLTLLRVPLTILFILLFINKNNVLQLIVLSLIILTDFIDGRIARKLCIQSKLGSILDPYCDLFFVLCTSILFNIYNLVSITYTFILIFKFAEFNITSYYAGMSSNKIPFMFDKVGRVVTALYQGVPFVVVIPFLSQYCSAYISFLIIGTLISSTLRISNLIHTKVYKSYNE</sequence>
<dbReference type="PROSITE" id="PS00379">
    <property type="entry name" value="CDP_ALCOHOL_P_TRANSF"/>
    <property type="match status" value="1"/>
</dbReference>
<evidence type="ECO:0000256" key="1">
    <source>
        <dbReference type="ARBA" id="ARBA00022679"/>
    </source>
</evidence>
<comment type="similarity">
    <text evidence="2">Belongs to the CDP-alcohol phosphatidyltransferase class-I family.</text>
</comment>
<protein>
    <submittedName>
        <fullName evidence="4">CDP-alcohol phosphatidyltransferase</fullName>
    </submittedName>
</protein>
<evidence type="ECO:0000256" key="2">
    <source>
        <dbReference type="RuleBase" id="RU003750"/>
    </source>
</evidence>
<gene>
    <name evidence="4" type="ORF">psyc5s11_53370</name>
</gene>
<reference evidence="5" key="1">
    <citation type="submission" date="2021-07" db="EMBL/GenBank/DDBJ databases">
        <title>Complete genome sequencing of a Clostridium isolate.</title>
        <authorList>
            <person name="Ueki A."/>
            <person name="Tonouchi A."/>
        </authorList>
    </citation>
    <scope>NUCLEOTIDE SEQUENCE [LARGE SCALE GENOMIC DNA]</scope>
    <source>
        <strain evidence="5">C5S11</strain>
    </source>
</reference>
<keyword evidence="5" id="KW-1185">Reference proteome</keyword>
<keyword evidence="1 2" id="KW-0808">Transferase</keyword>
<dbReference type="Proteomes" id="UP000824633">
    <property type="component" value="Chromosome"/>
</dbReference>
<feature type="transmembrane region" description="Helical" evidence="3">
    <location>
        <begin position="91"/>
        <end position="112"/>
    </location>
</feature>